<sequence length="165" mass="17975">MLLKYKNWIYIISFSCLYNVLYLFSNNIPNPAVPNGFIAISMVIPVVAGYLLGPYSGAMTGGIGVGLNVLINGSPITVAAMVPIMIMGFAAGYVGKNRNILLTSLTIIIGHSLNILYFIRLGLISSLSEKISVIALSLLSEAAFDIVIIITIITSLKKFFRKERW</sequence>
<accession>A0A2T0BFY7</accession>
<protein>
    <recommendedName>
        <fullName evidence="4">ECF transporter S component</fullName>
    </recommendedName>
</protein>
<feature type="transmembrane region" description="Helical" evidence="1">
    <location>
        <begin position="36"/>
        <end position="53"/>
    </location>
</feature>
<dbReference type="Gene3D" id="1.10.1760.20">
    <property type="match status" value="1"/>
</dbReference>
<dbReference type="GO" id="GO:0016020">
    <property type="term" value="C:membrane"/>
    <property type="evidence" value="ECO:0007669"/>
    <property type="project" value="InterPro"/>
</dbReference>
<keyword evidence="1" id="KW-0812">Transmembrane</keyword>
<gene>
    <name evidence="2" type="ORF">CLVI_15520</name>
</gene>
<feature type="transmembrane region" description="Helical" evidence="1">
    <location>
        <begin position="131"/>
        <end position="156"/>
    </location>
</feature>
<dbReference type="Pfam" id="PF07155">
    <property type="entry name" value="ECF-ribofla_trS"/>
    <property type="match status" value="1"/>
</dbReference>
<name>A0A2T0BFY7_9CLOT</name>
<feature type="transmembrane region" description="Helical" evidence="1">
    <location>
        <begin position="100"/>
        <end position="119"/>
    </location>
</feature>
<dbReference type="InterPro" id="IPR009825">
    <property type="entry name" value="ECF_substrate-spec-like"/>
</dbReference>
<comment type="caution">
    <text evidence="2">The sequence shown here is derived from an EMBL/GenBank/DDBJ whole genome shotgun (WGS) entry which is preliminary data.</text>
</comment>
<evidence type="ECO:0000313" key="2">
    <source>
        <dbReference type="EMBL" id="PRR82742.1"/>
    </source>
</evidence>
<feature type="transmembrane region" description="Helical" evidence="1">
    <location>
        <begin position="7"/>
        <end position="24"/>
    </location>
</feature>
<dbReference type="EMBL" id="PVXQ01000013">
    <property type="protein sequence ID" value="PRR82742.1"/>
    <property type="molecule type" value="Genomic_DNA"/>
</dbReference>
<dbReference type="AlphaFoldDB" id="A0A2T0BFY7"/>
<reference evidence="2 3" key="1">
    <citation type="submission" date="2018-03" db="EMBL/GenBank/DDBJ databases">
        <title>Genome sequence of Clostridium vincentii DSM 10228.</title>
        <authorList>
            <person name="Poehlein A."/>
            <person name="Daniel R."/>
        </authorList>
    </citation>
    <scope>NUCLEOTIDE SEQUENCE [LARGE SCALE GENOMIC DNA]</scope>
    <source>
        <strain evidence="2 3">DSM 10228</strain>
    </source>
</reference>
<keyword evidence="1" id="KW-0472">Membrane</keyword>
<keyword evidence="1" id="KW-1133">Transmembrane helix</keyword>
<evidence type="ECO:0000313" key="3">
    <source>
        <dbReference type="Proteomes" id="UP000239471"/>
    </source>
</evidence>
<evidence type="ECO:0000256" key="1">
    <source>
        <dbReference type="SAM" id="Phobius"/>
    </source>
</evidence>
<proteinExistence type="predicted"/>
<organism evidence="2 3">
    <name type="scientific">Clostridium vincentii</name>
    <dbReference type="NCBI Taxonomy" id="52704"/>
    <lineage>
        <taxon>Bacteria</taxon>
        <taxon>Bacillati</taxon>
        <taxon>Bacillota</taxon>
        <taxon>Clostridia</taxon>
        <taxon>Eubacteriales</taxon>
        <taxon>Clostridiaceae</taxon>
        <taxon>Clostridium</taxon>
    </lineage>
</organism>
<evidence type="ECO:0008006" key="4">
    <source>
        <dbReference type="Google" id="ProtNLM"/>
    </source>
</evidence>
<dbReference type="RefSeq" id="WP_106059542.1">
    <property type="nucleotide sequence ID" value="NZ_PVXQ01000013.1"/>
</dbReference>
<keyword evidence="3" id="KW-1185">Reference proteome</keyword>
<dbReference type="Proteomes" id="UP000239471">
    <property type="component" value="Unassembled WGS sequence"/>
</dbReference>
<feature type="transmembrane region" description="Helical" evidence="1">
    <location>
        <begin position="65"/>
        <end position="94"/>
    </location>
</feature>